<dbReference type="AlphaFoldDB" id="K2FY80"/>
<keyword evidence="1" id="KW-0472">Membrane</keyword>
<accession>K2FY80</accession>
<gene>
    <name evidence="2" type="ORF">ACD_4C00136G0017</name>
</gene>
<protein>
    <submittedName>
        <fullName evidence="2">Uncharacterized protein</fullName>
    </submittedName>
</protein>
<dbReference type="EMBL" id="AMFJ01000652">
    <property type="protein sequence ID" value="EKE26857.1"/>
    <property type="molecule type" value="Genomic_DNA"/>
</dbReference>
<proteinExistence type="predicted"/>
<keyword evidence="1" id="KW-1133">Transmembrane helix</keyword>
<evidence type="ECO:0000256" key="1">
    <source>
        <dbReference type="SAM" id="Phobius"/>
    </source>
</evidence>
<comment type="caution">
    <text evidence="2">The sequence shown here is derived from an EMBL/GenBank/DDBJ whole genome shotgun (WGS) entry which is preliminary data.</text>
</comment>
<feature type="transmembrane region" description="Helical" evidence="1">
    <location>
        <begin position="7"/>
        <end position="25"/>
    </location>
</feature>
<organism evidence="2">
    <name type="scientific">uncultured bacterium</name>
    <name type="common">gcode 4</name>
    <dbReference type="NCBI Taxonomy" id="1234023"/>
    <lineage>
        <taxon>Bacteria</taxon>
        <taxon>environmental samples</taxon>
    </lineage>
</organism>
<evidence type="ECO:0000313" key="2">
    <source>
        <dbReference type="EMBL" id="EKE26857.1"/>
    </source>
</evidence>
<keyword evidence="1" id="KW-0812">Transmembrane</keyword>
<reference evidence="2" key="1">
    <citation type="journal article" date="2012" name="Science">
        <title>Fermentation, hydrogen, and sulfur metabolism in multiple uncultivated bacterial phyla.</title>
        <authorList>
            <person name="Wrighton K.C."/>
            <person name="Thomas B.C."/>
            <person name="Sharon I."/>
            <person name="Miller C.S."/>
            <person name="Castelle C.J."/>
            <person name="VerBerkmoes N.C."/>
            <person name="Wilkins M.J."/>
            <person name="Hettich R.L."/>
            <person name="Lipton M.S."/>
            <person name="Williams K.H."/>
            <person name="Long P.E."/>
            <person name="Banfield J.F."/>
        </authorList>
    </citation>
    <scope>NUCLEOTIDE SEQUENCE [LARGE SCALE GENOMIC DNA]</scope>
</reference>
<name>K2FY80_9BACT</name>
<sequence length="211" mass="24720">MNKNFKYISLILILIIIVWLIFLFLNTKKEGYSFSVNSKSWTLSSEAIYARIIGDIEICEKITDENQKKFCIENVKDREIMAKANFKDSKEVCNSMNESKKRNYCISFMKTENIRSKAVNTNNEDDCKKISNPLIKQRCLLLVKTNEIRKKAILNDDINFCKEGKDSDEITLCEWIYYYFKNTVKNKDKEGCNELLLDEVRNLCLKNINNG</sequence>